<protein>
    <submittedName>
        <fullName evidence="2">Uncharacterized protein</fullName>
    </submittedName>
</protein>
<dbReference type="AlphaFoldDB" id="A0A3P6TD21"/>
<reference evidence="2 3" key="1">
    <citation type="submission" date="2018-08" db="EMBL/GenBank/DDBJ databases">
        <authorList>
            <person name="Laetsch R D."/>
            <person name="Stevens L."/>
            <person name="Kumar S."/>
            <person name="Blaxter L. M."/>
        </authorList>
    </citation>
    <scope>NUCLEOTIDE SEQUENCE [LARGE SCALE GENOMIC DNA]</scope>
</reference>
<evidence type="ECO:0000256" key="1">
    <source>
        <dbReference type="SAM" id="SignalP"/>
    </source>
</evidence>
<feature type="signal peptide" evidence="1">
    <location>
        <begin position="1"/>
        <end position="20"/>
    </location>
</feature>
<dbReference type="Proteomes" id="UP000277928">
    <property type="component" value="Unassembled WGS sequence"/>
</dbReference>
<organism evidence="2 3">
    <name type="scientific">Litomosoides sigmodontis</name>
    <name type="common">Filarial nematode worm</name>
    <dbReference type="NCBI Taxonomy" id="42156"/>
    <lineage>
        <taxon>Eukaryota</taxon>
        <taxon>Metazoa</taxon>
        <taxon>Ecdysozoa</taxon>
        <taxon>Nematoda</taxon>
        <taxon>Chromadorea</taxon>
        <taxon>Rhabditida</taxon>
        <taxon>Spirurina</taxon>
        <taxon>Spiruromorpha</taxon>
        <taxon>Filarioidea</taxon>
        <taxon>Onchocercidae</taxon>
        <taxon>Litomosoides</taxon>
    </lineage>
</organism>
<proteinExistence type="predicted"/>
<accession>A0A3P6TD21</accession>
<feature type="chain" id="PRO_5018012091" evidence="1">
    <location>
        <begin position="21"/>
        <end position="241"/>
    </location>
</feature>
<sequence>MWSFPLTSLFGILFISNVYGVAWECVNLLKQCTNGIDSFLDINEINSSNINSFCESYTQLIIPCLANEMKEKPGITYRDRYLILRKCIENDRAERNQSSGNTVNLIKILRLYLYSCIYNSMVDMSQGSCFNKLVRNCVERSPTTRKCYYWPCKSAKFLTLKRSNILLSKKDEENSDDEGFGELTNDDNDDEAKVWKSNIVRVTSNSLITGNGNFRELKWKFTILLIVYLHFIHLFTYESMN</sequence>
<evidence type="ECO:0000313" key="3">
    <source>
        <dbReference type="Proteomes" id="UP000277928"/>
    </source>
</evidence>
<evidence type="ECO:0000313" key="2">
    <source>
        <dbReference type="EMBL" id="VDK77160.1"/>
    </source>
</evidence>
<keyword evidence="3" id="KW-1185">Reference proteome</keyword>
<dbReference type="OrthoDB" id="5868974at2759"/>
<dbReference type="EMBL" id="UYRX01000196">
    <property type="protein sequence ID" value="VDK77160.1"/>
    <property type="molecule type" value="Genomic_DNA"/>
</dbReference>
<gene>
    <name evidence="2" type="ORF">NLS_LOCUS3548</name>
</gene>
<dbReference type="OMA" id="PCKSAKF"/>
<name>A0A3P6TD21_LITSI</name>
<keyword evidence="1" id="KW-0732">Signal</keyword>